<evidence type="ECO:0000313" key="2">
    <source>
        <dbReference type="EMBL" id="KAF5921740.1"/>
    </source>
</evidence>
<feature type="compositionally biased region" description="Basic and acidic residues" evidence="1">
    <location>
        <begin position="109"/>
        <end position="122"/>
    </location>
</feature>
<feature type="region of interest" description="Disordered" evidence="1">
    <location>
        <begin position="1"/>
        <end position="130"/>
    </location>
</feature>
<dbReference type="AlphaFoldDB" id="A0A7J7F147"/>
<organism evidence="2 3">
    <name type="scientific">Diceros bicornis minor</name>
    <name type="common">South-central black rhinoceros</name>
    <dbReference type="NCBI Taxonomy" id="77932"/>
    <lineage>
        <taxon>Eukaryota</taxon>
        <taxon>Metazoa</taxon>
        <taxon>Chordata</taxon>
        <taxon>Craniata</taxon>
        <taxon>Vertebrata</taxon>
        <taxon>Euteleostomi</taxon>
        <taxon>Mammalia</taxon>
        <taxon>Eutheria</taxon>
        <taxon>Laurasiatheria</taxon>
        <taxon>Perissodactyla</taxon>
        <taxon>Rhinocerotidae</taxon>
        <taxon>Diceros</taxon>
    </lineage>
</organism>
<evidence type="ECO:0000313" key="3">
    <source>
        <dbReference type="Proteomes" id="UP000551758"/>
    </source>
</evidence>
<keyword evidence="3" id="KW-1185">Reference proteome</keyword>
<name>A0A7J7F147_DICBM</name>
<accession>A0A7J7F147</accession>
<gene>
    <name evidence="2" type="ORF">HPG69_012911</name>
</gene>
<feature type="compositionally biased region" description="Low complexity" evidence="1">
    <location>
        <begin position="32"/>
        <end position="44"/>
    </location>
</feature>
<comment type="caution">
    <text evidence="2">The sequence shown here is derived from an EMBL/GenBank/DDBJ whole genome shotgun (WGS) entry which is preliminary data.</text>
</comment>
<evidence type="ECO:0000256" key="1">
    <source>
        <dbReference type="SAM" id="MobiDB-lite"/>
    </source>
</evidence>
<sequence>MSGSPRSGASLPDTEQPRIGPGVRSLPRRATRAMATAALASRARFGPALELLPGQPAPARARPVSAGPAPRSWLGSAPGSRSRKGAERGQCGDWEVGVQPRVRARKNRRGAEWNRHPSDLRRQGKHTRSCTGMSQVLGRRCSQGAVRSDEFPEFLHRPGRSPGIVLCHPTHLPVPFPSPQAAFPFPKPALISQLERGEAPWCSAPQGALDGEGPRGISSGYPFLKPAGISHLEQVEEPLNLKLQGESPSLICNEGVLKSEEEDFILKEEIFEEAQEHMVLSSGPQWCGSQEFWFGKTWEEEKSRLGRWPDYPNGGSVENSTNDIIEVIVKDEMISVEECSENTDVNTHLVEPQRQNEMTVHNLLYLE</sequence>
<reference evidence="2 3" key="1">
    <citation type="journal article" date="2020" name="Mol. Biol. Evol.">
        <title>Interspecific Gene Flow and the Evolution of Specialization in Black and White Rhinoceros.</title>
        <authorList>
            <person name="Moodley Y."/>
            <person name="Westbury M.V."/>
            <person name="Russo I.M."/>
            <person name="Gopalakrishnan S."/>
            <person name="Rakotoarivelo A."/>
            <person name="Olsen R.A."/>
            <person name="Prost S."/>
            <person name="Tunstall T."/>
            <person name="Ryder O.A."/>
            <person name="Dalen L."/>
            <person name="Bruford M.W."/>
        </authorList>
    </citation>
    <scope>NUCLEOTIDE SEQUENCE [LARGE SCALE GENOMIC DNA]</scope>
    <source>
        <strain evidence="2">SBR-YM</strain>
        <tissue evidence="2">Skin</tissue>
    </source>
</reference>
<dbReference type="Proteomes" id="UP000551758">
    <property type="component" value="Unassembled WGS sequence"/>
</dbReference>
<protein>
    <submittedName>
        <fullName evidence="2">Uncharacterized protein</fullName>
    </submittedName>
</protein>
<dbReference type="EMBL" id="JACDTQ010001582">
    <property type="protein sequence ID" value="KAF5921740.1"/>
    <property type="molecule type" value="Genomic_DNA"/>
</dbReference>
<proteinExistence type="predicted"/>